<reference evidence="1 2" key="2">
    <citation type="journal article" date="2017" name="Front. Plant Sci.">
        <title>Gene Classification and Mining of Molecular Markers Useful in Red Clover (Trifolium pratense) Breeding.</title>
        <authorList>
            <person name="Istvanek J."/>
            <person name="Dluhosova J."/>
            <person name="Dluhos P."/>
            <person name="Patkova L."/>
            <person name="Nedelnik J."/>
            <person name="Repkova J."/>
        </authorList>
    </citation>
    <scope>NUCLEOTIDE SEQUENCE [LARGE SCALE GENOMIC DNA]</scope>
    <source>
        <strain evidence="2">cv. Tatra</strain>
        <tissue evidence="1">Young leaves</tissue>
    </source>
</reference>
<comment type="caution">
    <text evidence="1">The sequence shown here is derived from an EMBL/GenBank/DDBJ whole genome shotgun (WGS) entry which is preliminary data.</text>
</comment>
<gene>
    <name evidence="1" type="ORF">L195_g047219</name>
</gene>
<sequence length="94" mass="10144">MPLGFKCLCPNNLISIVRRITTNRDRGISATTSGGACSLEGDCGGDGEGDGVAIRVILRLLDPVALDFDVPTSSPLFFDDFLNRLFMVNGYKFV</sequence>
<evidence type="ECO:0000313" key="1">
    <source>
        <dbReference type="EMBL" id="PNX91090.1"/>
    </source>
</evidence>
<protein>
    <submittedName>
        <fullName evidence="1">Uncharacterized protein</fullName>
    </submittedName>
</protein>
<name>A0A2K3MJY7_TRIPR</name>
<proteinExistence type="predicted"/>
<organism evidence="1 2">
    <name type="scientific">Trifolium pratense</name>
    <name type="common">Red clover</name>
    <dbReference type="NCBI Taxonomy" id="57577"/>
    <lineage>
        <taxon>Eukaryota</taxon>
        <taxon>Viridiplantae</taxon>
        <taxon>Streptophyta</taxon>
        <taxon>Embryophyta</taxon>
        <taxon>Tracheophyta</taxon>
        <taxon>Spermatophyta</taxon>
        <taxon>Magnoliopsida</taxon>
        <taxon>eudicotyledons</taxon>
        <taxon>Gunneridae</taxon>
        <taxon>Pentapetalae</taxon>
        <taxon>rosids</taxon>
        <taxon>fabids</taxon>
        <taxon>Fabales</taxon>
        <taxon>Fabaceae</taxon>
        <taxon>Papilionoideae</taxon>
        <taxon>50 kb inversion clade</taxon>
        <taxon>NPAAA clade</taxon>
        <taxon>Hologalegina</taxon>
        <taxon>IRL clade</taxon>
        <taxon>Trifolieae</taxon>
        <taxon>Trifolium</taxon>
    </lineage>
</organism>
<dbReference type="EMBL" id="ASHM01064992">
    <property type="protein sequence ID" value="PNX91090.1"/>
    <property type="molecule type" value="Genomic_DNA"/>
</dbReference>
<reference evidence="1 2" key="1">
    <citation type="journal article" date="2014" name="Am. J. Bot.">
        <title>Genome assembly and annotation for red clover (Trifolium pratense; Fabaceae).</title>
        <authorList>
            <person name="Istvanek J."/>
            <person name="Jaros M."/>
            <person name="Krenek A."/>
            <person name="Repkova J."/>
        </authorList>
    </citation>
    <scope>NUCLEOTIDE SEQUENCE [LARGE SCALE GENOMIC DNA]</scope>
    <source>
        <strain evidence="2">cv. Tatra</strain>
        <tissue evidence="1">Young leaves</tissue>
    </source>
</reference>
<dbReference type="Proteomes" id="UP000236291">
    <property type="component" value="Unassembled WGS sequence"/>
</dbReference>
<accession>A0A2K3MJY7</accession>
<evidence type="ECO:0000313" key="2">
    <source>
        <dbReference type="Proteomes" id="UP000236291"/>
    </source>
</evidence>
<dbReference type="AlphaFoldDB" id="A0A2K3MJY7"/>